<accession>A0A5N6R171</accession>
<evidence type="ECO:0000256" key="7">
    <source>
        <dbReference type="ARBA" id="ARBA00022833"/>
    </source>
</evidence>
<dbReference type="Gene3D" id="3.30.70.330">
    <property type="match status" value="1"/>
</dbReference>
<dbReference type="SUPFAM" id="SSF54928">
    <property type="entry name" value="RNA-binding domain, RBD"/>
    <property type="match status" value="1"/>
</dbReference>
<dbReference type="Pfam" id="PF03000">
    <property type="entry name" value="NPH3"/>
    <property type="match status" value="1"/>
</dbReference>
<comment type="pathway">
    <text evidence="2">Protein modification; protein ubiquitination.</text>
</comment>
<evidence type="ECO:0000256" key="9">
    <source>
        <dbReference type="ARBA" id="ARBA00023242"/>
    </source>
</evidence>
<dbReference type="OrthoDB" id="1080584at2759"/>
<evidence type="ECO:0000256" key="8">
    <source>
        <dbReference type="ARBA" id="ARBA00022884"/>
    </source>
</evidence>
<evidence type="ECO:0000259" key="15">
    <source>
        <dbReference type="PROSITE" id="PS50199"/>
    </source>
</evidence>
<dbReference type="InterPro" id="IPR043454">
    <property type="entry name" value="NPH3/RPT2-like"/>
</dbReference>
<sequence>MASYSGKGAPSNGSVYICNLPYGTDENMLAEHFGTIGLVKKDKRTGRPKIWLYRDKVTDEPKGDATVTYEDPYAALAAIEWFNNKDFHGNIIGVHLAESKGKDDQTYNSGGDPSDAGDFGGSEENAWNMNGGGGRGRGRGGQNRVVGAATGGLFGPNDWPCPMCGNINWAKRTKCNICNTNKPGVSEGGVRGGRGGGYKELDEEELAEIKRRRREAEDDDGELYDEFGNLKKKFRAKAQQAETGRALPGSGRAGWEVEELGWHTANVVKVQPVITAMPELCNLPIHIKGEQTFFLNEKILSTYSGKLKKIINQEKKRSQIKKSGIEIYDFPGGAYGFELVSRFCYNTGRISITISNVSLLYCCAVFLGMTEKVSTCNLLQQTESFLEGMFDWSWSDVLVGLNSCGSFFTHADSSGLVQKLICALLAKIAQNSDMNFITSSSSSSSSPDTSSFRLSSSSKATPDSIKPSSSSRAWWFDDLAILPPKIIEKVVQSLGAYGTDNNSLVITKFLLHYLKTAAQNKADNNAYSRCEYSSLADTAIHGVIMVGRKAFSCRSLLWVLRVVSGFGLKKDYRVGLEKLIGGMLDQATLDDLLVSGNDRGVYDVNLVLRLIKIFVSNDEMSICKMKKVGRLIDKYLGEISPDQNLKISKFLGVAESLPDSARDCFDGVYRAIDTYIESHPSLSSEERSRICGCLNYEKLSLEACKELAKKPRIPPGIAVQALISQQSKIPTKDPELVYGSRTTSIGLESLSEENQDMTLNLQRMQWRVVELEQVCMEMKGQMTRLVRHNVLTSIPGHSRSLPRLC</sequence>
<dbReference type="Pfam" id="PF00076">
    <property type="entry name" value="RRM_1"/>
    <property type="match status" value="1"/>
</dbReference>
<dbReference type="SUPFAM" id="SSF90209">
    <property type="entry name" value="Ran binding protein zinc finger-like"/>
    <property type="match status" value="1"/>
</dbReference>
<feature type="compositionally biased region" description="Low complexity" evidence="13">
    <location>
        <begin position="439"/>
        <end position="458"/>
    </location>
</feature>
<comment type="subcellular location">
    <subcellularLocation>
        <location evidence="1">Nucleus</location>
    </subcellularLocation>
</comment>
<evidence type="ECO:0000256" key="6">
    <source>
        <dbReference type="ARBA" id="ARBA00022786"/>
    </source>
</evidence>
<dbReference type="FunFam" id="4.10.1060.10:FF:000004">
    <property type="entry name" value="Zinc finger Ran-binding domain-containing protein 2"/>
    <property type="match status" value="1"/>
</dbReference>
<dbReference type="InterPro" id="IPR027356">
    <property type="entry name" value="NPH3_dom"/>
</dbReference>
<dbReference type="PROSITE" id="PS50199">
    <property type="entry name" value="ZF_RANBP2_2"/>
    <property type="match status" value="1"/>
</dbReference>
<dbReference type="UniPathway" id="UPA00143"/>
<feature type="region of interest" description="Disordered" evidence="13">
    <location>
        <begin position="101"/>
        <end position="121"/>
    </location>
</feature>
<evidence type="ECO:0000259" key="14">
    <source>
        <dbReference type="PROSITE" id="PS50102"/>
    </source>
</evidence>
<protein>
    <recommendedName>
        <fullName evidence="19">RanBP2-type domain-containing protein</fullName>
    </recommendedName>
</protein>
<keyword evidence="6" id="KW-0833">Ubl conjugation pathway</keyword>
<dbReference type="CDD" id="cd12534">
    <property type="entry name" value="RRM_SARFH"/>
    <property type="match status" value="1"/>
</dbReference>
<feature type="region of interest" description="Disordered" evidence="13">
    <location>
        <begin position="438"/>
        <end position="470"/>
    </location>
</feature>
<comment type="similarity">
    <text evidence="12">Belongs to the NPH3 family.</text>
</comment>
<dbReference type="InterPro" id="IPR012677">
    <property type="entry name" value="Nucleotide-bd_a/b_plait_sf"/>
</dbReference>
<dbReference type="PROSITE" id="PS01358">
    <property type="entry name" value="ZF_RANBP2_1"/>
    <property type="match status" value="1"/>
</dbReference>
<evidence type="ECO:0000256" key="4">
    <source>
        <dbReference type="ARBA" id="ARBA00022737"/>
    </source>
</evidence>
<keyword evidence="7" id="KW-0862">Zinc</keyword>
<dbReference type="GO" id="GO:0008270">
    <property type="term" value="F:zinc ion binding"/>
    <property type="evidence" value="ECO:0007669"/>
    <property type="project" value="UniProtKB-KW"/>
</dbReference>
<dbReference type="InterPro" id="IPR001876">
    <property type="entry name" value="Znf_RanBP2"/>
</dbReference>
<dbReference type="GO" id="GO:0016567">
    <property type="term" value="P:protein ubiquitination"/>
    <property type="evidence" value="ECO:0007669"/>
    <property type="project" value="UniProtKB-UniPathway"/>
</dbReference>
<dbReference type="SMART" id="SM00360">
    <property type="entry name" value="RRM"/>
    <property type="match status" value="1"/>
</dbReference>
<dbReference type="Gene3D" id="4.10.1060.10">
    <property type="entry name" value="Zinc finger, RanBP2-type"/>
    <property type="match status" value="1"/>
</dbReference>
<evidence type="ECO:0000256" key="10">
    <source>
        <dbReference type="PROSITE-ProRule" id="PRU00176"/>
    </source>
</evidence>
<keyword evidence="3" id="KW-0479">Metal-binding</keyword>
<keyword evidence="18" id="KW-1185">Reference proteome</keyword>
<organism evidence="17 18">
    <name type="scientific">Carpinus fangiana</name>
    <dbReference type="NCBI Taxonomy" id="176857"/>
    <lineage>
        <taxon>Eukaryota</taxon>
        <taxon>Viridiplantae</taxon>
        <taxon>Streptophyta</taxon>
        <taxon>Embryophyta</taxon>
        <taxon>Tracheophyta</taxon>
        <taxon>Spermatophyta</taxon>
        <taxon>Magnoliopsida</taxon>
        <taxon>eudicotyledons</taxon>
        <taxon>Gunneridae</taxon>
        <taxon>Pentapetalae</taxon>
        <taxon>rosids</taxon>
        <taxon>fabids</taxon>
        <taxon>Fagales</taxon>
        <taxon>Betulaceae</taxon>
        <taxon>Carpinus</taxon>
    </lineage>
</organism>
<dbReference type="Proteomes" id="UP000327013">
    <property type="component" value="Chromosome 3"/>
</dbReference>
<evidence type="ECO:0000256" key="13">
    <source>
        <dbReference type="SAM" id="MobiDB-lite"/>
    </source>
</evidence>
<evidence type="ECO:0000256" key="2">
    <source>
        <dbReference type="ARBA" id="ARBA00004906"/>
    </source>
</evidence>
<dbReference type="PROSITE" id="PS50102">
    <property type="entry name" value="RRM"/>
    <property type="match status" value="1"/>
</dbReference>
<dbReference type="AlphaFoldDB" id="A0A5N6R171"/>
<evidence type="ECO:0000259" key="16">
    <source>
        <dbReference type="PROSITE" id="PS51649"/>
    </source>
</evidence>
<dbReference type="EMBL" id="CM017323">
    <property type="protein sequence ID" value="KAE8022960.1"/>
    <property type="molecule type" value="Genomic_DNA"/>
</dbReference>
<dbReference type="GO" id="GO:0005634">
    <property type="term" value="C:nucleus"/>
    <property type="evidence" value="ECO:0007669"/>
    <property type="project" value="UniProtKB-SubCell"/>
</dbReference>
<evidence type="ECO:0000256" key="12">
    <source>
        <dbReference type="PROSITE-ProRule" id="PRU00982"/>
    </source>
</evidence>
<dbReference type="InterPro" id="IPR011333">
    <property type="entry name" value="SKP1/BTB/POZ_sf"/>
</dbReference>
<feature type="domain" description="RanBP2-type" evidence="15">
    <location>
        <begin position="155"/>
        <end position="184"/>
    </location>
</feature>
<dbReference type="InterPro" id="IPR000504">
    <property type="entry name" value="RRM_dom"/>
</dbReference>
<evidence type="ECO:0000256" key="1">
    <source>
        <dbReference type="ARBA" id="ARBA00004123"/>
    </source>
</evidence>
<keyword evidence="9" id="KW-0539">Nucleus</keyword>
<dbReference type="PANTHER" id="PTHR32370">
    <property type="entry name" value="OS12G0117600 PROTEIN"/>
    <property type="match status" value="1"/>
</dbReference>
<reference evidence="17 18" key="1">
    <citation type="submission" date="2019-06" db="EMBL/GenBank/DDBJ databases">
        <title>A chromosomal-level reference genome of Carpinus fangiana (Coryloideae, Betulaceae).</title>
        <authorList>
            <person name="Yang X."/>
            <person name="Wang Z."/>
            <person name="Zhang L."/>
            <person name="Hao G."/>
            <person name="Liu J."/>
            <person name="Yang Y."/>
        </authorList>
    </citation>
    <scope>NUCLEOTIDE SEQUENCE [LARGE SCALE GENOMIC DNA]</scope>
    <source>
        <strain evidence="17">Cfa_2016G</strain>
        <tissue evidence="17">Leaf</tissue>
    </source>
</reference>
<feature type="domain" description="RRM" evidence="14">
    <location>
        <begin position="13"/>
        <end position="99"/>
    </location>
</feature>
<feature type="domain" description="NPH3" evidence="16">
    <location>
        <begin position="473"/>
        <end position="728"/>
    </location>
</feature>
<dbReference type="SUPFAM" id="SSF54695">
    <property type="entry name" value="POZ domain"/>
    <property type="match status" value="1"/>
</dbReference>
<keyword evidence="8 10" id="KW-0694">RNA-binding</keyword>
<evidence type="ECO:0000256" key="5">
    <source>
        <dbReference type="ARBA" id="ARBA00022771"/>
    </source>
</evidence>
<dbReference type="PROSITE" id="PS51649">
    <property type="entry name" value="NPH3"/>
    <property type="match status" value="1"/>
</dbReference>
<keyword evidence="4" id="KW-0677">Repeat</keyword>
<dbReference type="GO" id="GO:0003723">
    <property type="term" value="F:RNA binding"/>
    <property type="evidence" value="ECO:0007669"/>
    <property type="project" value="UniProtKB-UniRule"/>
</dbReference>
<gene>
    <name evidence="17" type="ORF">FH972_008720</name>
</gene>
<dbReference type="FunFam" id="3.30.70.330:FF:000574">
    <property type="entry name" value="HIV Tat-specific factor 1"/>
    <property type="match status" value="1"/>
</dbReference>
<evidence type="ECO:0000256" key="11">
    <source>
        <dbReference type="PROSITE-ProRule" id="PRU00322"/>
    </source>
</evidence>
<name>A0A5N6R171_9ROSI</name>
<dbReference type="Gene3D" id="3.30.710.10">
    <property type="entry name" value="Potassium Channel Kv1.1, Chain A"/>
    <property type="match status" value="1"/>
</dbReference>
<evidence type="ECO:0000256" key="3">
    <source>
        <dbReference type="ARBA" id="ARBA00022723"/>
    </source>
</evidence>
<dbReference type="SMART" id="SM00547">
    <property type="entry name" value="ZnF_RBZ"/>
    <property type="match status" value="1"/>
</dbReference>
<dbReference type="InterPro" id="IPR035979">
    <property type="entry name" value="RBD_domain_sf"/>
</dbReference>
<evidence type="ECO:0000313" key="17">
    <source>
        <dbReference type="EMBL" id="KAE8022960.1"/>
    </source>
</evidence>
<keyword evidence="5 11" id="KW-0863">Zinc-finger</keyword>
<evidence type="ECO:0000313" key="18">
    <source>
        <dbReference type="Proteomes" id="UP000327013"/>
    </source>
</evidence>
<dbReference type="InterPro" id="IPR036443">
    <property type="entry name" value="Znf_RanBP2_sf"/>
</dbReference>
<evidence type="ECO:0008006" key="19">
    <source>
        <dbReference type="Google" id="ProtNLM"/>
    </source>
</evidence>
<proteinExistence type="inferred from homology"/>